<dbReference type="Proteomes" id="UP000051952">
    <property type="component" value="Unassembled WGS sequence"/>
</dbReference>
<reference evidence="2" key="1">
    <citation type="submission" date="2015-09" db="EMBL/GenBank/DDBJ databases">
        <authorList>
            <consortium name="Pathogen Informatics"/>
        </authorList>
    </citation>
    <scope>NUCLEOTIDE SEQUENCE [LARGE SCALE GENOMIC DNA]</scope>
    <source>
        <strain evidence="2">Lake Konstanz</strain>
    </source>
</reference>
<sequence>MDSDHHHQDIVMPPNAGGGGLRLWWSKFNNAEDPPPEATASPIVNLLSLNNTHHSGTQEETDLMIHAAGLHDTDDTFTTVILHEDIIDATITVMSVWYLGHGSHSNAIHNFLSRTPHRLFIKEEASWSGDQWLSDSTITLLQSNFMHHLSPSGDNPTELLAFSPLPPESYALFEPQLHHNSYDISSETNNFYLHSTEVTLQVVDVTDVADVIDAADVTYGADVTVTAIPAPQGPCHLQAILNVQQKFRKTFSGLEYFIYQDLTRRVLREPTQFKMLVSVTNLGQSLSPELIERHVTQLIANAYRCQSEADTPEAQYVCTLGHDTIVLSVAFPFIEGLSHEEAIRQFVLNTSFRFLMDADGYWSDPSRYFLREVSVHYSLMSRRPRTGSPRLLVEFSPLLCDSMLDLVLRMPTAANKSLLLNNLLNSTVLDHSVPLARDGVPPQVMPHQGPTCIFSIQNFPFDMLYGHITPSTDLTNVTAPSQWIDRLISISYPLWEQKPRCTIYKWGPETNTLEVQVVFPSLLVPLTDTVDEFMNRVSVRFVMGSPHDGIQWPLFSIYAPRRTRRDTRRVQPLTFTLRAYTVPINPNSKEFDEQE</sequence>
<gene>
    <name evidence="1" type="ORF">BSAL_88575</name>
</gene>
<dbReference type="VEuPathDB" id="TriTrypDB:BSAL_88575"/>
<protein>
    <submittedName>
        <fullName evidence="1">Uncharacterized protein</fullName>
    </submittedName>
</protein>
<dbReference type="EMBL" id="CYKH01001117">
    <property type="protein sequence ID" value="CUG84357.1"/>
    <property type="molecule type" value="Genomic_DNA"/>
</dbReference>
<keyword evidence="2" id="KW-1185">Reference proteome</keyword>
<evidence type="ECO:0000313" key="1">
    <source>
        <dbReference type="EMBL" id="CUG84357.1"/>
    </source>
</evidence>
<evidence type="ECO:0000313" key="2">
    <source>
        <dbReference type="Proteomes" id="UP000051952"/>
    </source>
</evidence>
<name>A0A0S4J271_BODSA</name>
<dbReference type="AlphaFoldDB" id="A0A0S4J271"/>
<accession>A0A0S4J271</accession>
<organism evidence="1 2">
    <name type="scientific">Bodo saltans</name>
    <name type="common">Flagellated protozoan</name>
    <dbReference type="NCBI Taxonomy" id="75058"/>
    <lineage>
        <taxon>Eukaryota</taxon>
        <taxon>Discoba</taxon>
        <taxon>Euglenozoa</taxon>
        <taxon>Kinetoplastea</taxon>
        <taxon>Metakinetoplastina</taxon>
        <taxon>Eubodonida</taxon>
        <taxon>Bodonidae</taxon>
        <taxon>Bodo</taxon>
    </lineage>
</organism>
<proteinExistence type="predicted"/>